<feature type="signal peptide" evidence="1">
    <location>
        <begin position="1"/>
        <end position="30"/>
    </location>
</feature>
<dbReference type="AlphaFoldDB" id="A0A2J7Z1V3"/>
<feature type="chain" id="PRO_5014377855" description="Cupin domain-containing protein" evidence="1">
    <location>
        <begin position="31"/>
        <end position="148"/>
    </location>
</feature>
<organism evidence="2 3">
    <name type="scientific">Streptomyces malaysiensis</name>
    <dbReference type="NCBI Taxonomy" id="92644"/>
    <lineage>
        <taxon>Bacteria</taxon>
        <taxon>Bacillati</taxon>
        <taxon>Actinomycetota</taxon>
        <taxon>Actinomycetes</taxon>
        <taxon>Kitasatosporales</taxon>
        <taxon>Streptomycetaceae</taxon>
        <taxon>Streptomyces</taxon>
        <taxon>Streptomyces violaceusniger group</taxon>
    </lineage>
</organism>
<sequence length="148" mass="15240">MTTLRNNLLRLGTTMAAAVGLSLGAGTAFATPAGPGVSGTIIAQTTVGGKDYVLRQITVPPGQSTGWHYHDGILYGLVQHGTLSHFDSDCDSDGVYGAGSTLTEPSGANHVHIGRNLGKTDVVLDVLYVLPHGAPLSQDAPNPGCDFE</sequence>
<dbReference type="SUPFAM" id="SSF51182">
    <property type="entry name" value="RmlC-like cupins"/>
    <property type="match status" value="1"/>
</dbReference>
<evidence type="ECO:0000313" key="3">
    <source>
        <dbReference type="Proteomes" id="UP000236520"/>
    </source>
</evidence>
<dbReference type="Gene3D" id="2.60.120.10">
    <property type="entry name" value="Jelly Rolls"/>
    <property type="match status" value="1"/>
</dbReference>
<keyword evidence="3" id="KW-1185">Reference proteome</keyword>
<dbReference type="InterPro" id="IPR011051">
    <property type="entry name" value="RmlC_Cupin_sf"/>
</dbReference>
<dbReference type="InterPro" id="IPR014710">
    <property type="entry name" value="RmlC-like_jellyroll"/>
</dbReference>
<dbReference type="EMBL" id="LJIW01000001">
    <property type="protein sequence ID" value="PNG94251.1"/>
    <property type="molecule type" value="Genomic_DNA"/>
</dbReference>
<evidence type="ECO:0008006" key="4">
    <source>
        <dbReference type="Google" id="ProtNLM"/>
    </source>
</evidence>
<keyword evidence="1" id="KW-0732">Signal</keyword>
<proteinExistence type="predicted"/>
<evidence type="ECO:0000313" key="2">
    <source>
        <dbReference type="EMBL" id="PNG94251.1"/>
    </source>
</evidence>
<gene>
    <name evidence="2" type="ORF">SMF913_10276</name>
</gene>
<dbReference type="Proteomes" id="UP000236520">
    <property type="component" value="Unassembled WGS sequence"/>
</dbReference>
<reference evidence="2 3" key="1">
    <citation type="submission" date="2015-09" db="EMBL/GenBank/DDBJ databases">
        <title>Genome sequence, genome mining and natural product profiling of a biocontrol bacterium Streptomyces malaysiensis F913.</title>
        <authorList>
            <person name="Xu Y."/>
            <person name="Wei J."/>
            <person name="Xie J."/>
            <person name="Li T."/>
            <person name="Zhou Z."/>
        </authorList>
    </citation>
    <scope>NUCLEOTIDE SEQUENCE [LARGE SCALE GENOMIC DNA]</scope>
    <source>
        <strain evidence="2 3">F913</strain>
    </source>
</reference>
<evidence type="ECO:0000256" key="1">
    <source>
        <dbReference type="SAM" id="SignalP"/>
    </source>
</evidence>
<comment type="caution">
    <text evidence="2">The sequence shown here is derived from an EMBL/GenBank/DDBJ whole genome shotgun (WGS) entry which is preliminary data.</text>
</comment>
<protein>
    <recommendedName>
        <fullName evidence="4">Cupin domain-containing protein</fullName>
    </recommendedName>
</protein>
<name>A0A2J7Z1V3_STRMQ</name>
<accession>A0A2J7Z1V3</accession>